<protein>
    <recommendedName>
        <fullName evidence="9">RNA polymerase ECF-type sigma factor</fullName>
    </recommendedName>
</protein>
<organism evidence="8">
    <name type="scientific">uncultured Cytophagales bacterium</name>
    <dbReference type="NCBI Taxonomy" id="158755"/>
    <lineage>
        <taxon>Bacteria</taxon>
        <taxon>Pseudomonadati</taxon>
        <taxon>Bacteroidota</taxon>
        <taxon>Sphingobacteriia</taxon>
        <taxon>Sphingobacteriales</taxon>
        <taxon>environmental samples</taxon>
    </lineage>
</organism>
<dbReference type="Pfam" id="PF08281">
    <property type="entry name" value="Sigma70_r4_2"/>
    <property type="match status" value="1"/>
</dbReference>
<gene>
    <name evidence="8" type="ORF">AVDCRST_MAG56-2052</name>
</gene>
<dbReference type="NCBIfam" id="TIGR02937">
    <property type="entry name" value="sigma70-ECF"/>
    <property type="match status" value="1"/>
</dbReference>
<evidence type="ECO:0000256" key="5">
    <source>
        <dbReference type="ARBA" id="ARBA00023163"/>
    </source>
</evidence>
<evidence type="ECO:0000256" key="2">
    <source>
        <dbReference type="ARBA" id="ARBA00023015"/>
    </source>
</evidence>
<dbReference type="InterPro" id="IPR013325">
    <property type="entry name" value="RNA_pol_sigma_r2"/>
</dbReference>
<dbReference type="GO" id="GO:0006352">
    <property type="term" value="P:DNA-templated transcription initiation"/>
    <property type="evidence" value="ECO:0007669"/>
    <property type="project" value="InterPro"/>
</dbReference>
<keyword evidence="2" id="KW-0805">Transcription regulation</keyword>
<keyword evidence="3" id="KW-0731">Sigma factor</keyword>
<comment type="similarity">
    <text evidence="1">Belongs to the sigma-70 factor family. ECF subfamily.</text>
</comment>
<dbReference type="InterPro" id="IPR014284">
    <property type="entry name" value="RNA_pol_sigma-70_dom"/>
</dbReference>
<keyword evidence="4" id="KW-0238">DNA-binding</keyword>
<dbReference type="PANTHER" id="PTHR43133:SF8">
    <property type="entry name" value="RNA POLYMERASE SIGMA FACTOR HI_1459-RELATED"/>
    <property type="match status" value="1"/>
</dbReference>
<dbReference type="SUPFAM" id="SSF88946">
    <property type="entry name" value="Sigma2 domain of RNA polymerase sigma factors"/>
    <property type="match status" value="1"/>
</dbReference>
<sequence>MKPPFLLEASLQASRNQSVSLAFGKEKKRLLTFIRQRIPRNDEAEDILQDVFEQFIRHFTPAQPIEQVTAWLFRVARNRIVDRYRKKKPESVEEHPVNPDYEEEGRSLTVADLLVDPTDNPEDQYLRETVWEELAVALEALPAEQRDVFVWHELEGRSFKEIAAQTGQSLNTLLSRKRYAVLYLRARLQKLYDDLLNH</sequence>
<dbReference type="Gene3D" id="1.10.1740.10">
    <property type="match status" value="1"/>
</dbReference>
<keyword evidence="5" id="KW-0804">Transcription</keyword>
<dbReference type="AlphaFoldDB" id="A0A6J4IK75"/>
<evidence type="ECO:0000259" key="6">
    <source>
        <dbReference type="Pfam" id="PF04542"/>
    </source>
</evidence>
<evidence type="ECO:0008006" key="9">
    <source>
        <dbReference type="Google" id="ProtNLM"/>
    </source>
</evidence>
<accession>A0A6J4IK75</accession>
<dbReference type="EMBL" id="CADCTQ010000183">
    <property type="protein sequence ID" value="CAA9252658.1"/>
    <property type="molecule type" value="Genomic_DNA"/>
</dbReference>
<dbReference type="SUPFAM" id="SSF88659">
    <property type="entry name" value="Sigma3 and sigma4 domains of RNA polymerase sigma factors"/>
    <property type="match status" value="1"/>
</dbReference>
<evidence type="ECO:0000313" key="8">
    <source>
        <dbReference type="EMBL" id="CAA9252658.1"/>
    </source>
</evidence>
<dbReference type="InterPro" id="IPR013249">
    <property type="entry name" value="RNA_pol_sigma70_r4_t2"/>
</dbReference>
<proteinExistence type="inferred from homology"/>
<reference evidence="8" key="1">
    <citation type="submission" date="2020-02" db="EMBL/GenBank/DDBJ databases">
        <authorList>
            <person name="Meier V. D."/>
        </authorList>
    </citation>
    <scope>NUCLEOTIDE SEQUENCE</scope>
    <source>
        <strain evidence="8">AVDCRST_MAG56</strain>
    </source>
</reference>
<evidence type="ECO:0000256" key="1">
    <source>
        <dbReference type="ARBA" id="ARBA00010641"/>
    </source>
</evidence>
<dbReference type="InterPro" id="IPR007627">
    <property type="entry name" value="RNA_pol_sigma70_r2"/>
</dbReference>
<dbReference type="InterPro" id="IPR036388">
    <property type="entry name" value="WH-like_DNA-bd_sf"/>
</dbReference>
<name>A0A6J4IK75_9SPHI</name>
<dbReference type="InterPro" id="IPR013324">
    <property type="entry name" value="RNA_pol_sigma_r3/r4-like"/>
</dbReference>
<dbReference type="Pfam" id="PF04542">
    <property type="entry name" value="Sigma70_r2"/>
    <property type="match status" value="1"/>
</dbReference>
<feature type="domain" description="RNA polymerase sigma-70 region 2" evidence="6">
    <location>
        <begin position="26"/>
        <end position="88"/>
    </location>
</feature>
<dbReference type="InterPro" id="IPR039425">
    <property type="entry name" value="RNA_pol_sigma-70-like"/>
</dbReference>
<evidence type="ECO:0000256" key="3">
    <source>
        <dbReference type="ARBA" id="ARBA00023082"/>
    </source>
</evidence>
<dbReference type="GO" id="GO:0003677">
    <property type="term" value="F:DNA binding"/>
    <property type="evidence" value="ECO:0007669"/>
    <property type="project" value="UniProtKB-KW"/>
</dbReference>
<evidence type="ECO:0000256" key="4">
    <source>
        <dbReference type="ARBA" id="ARBA00023125"/>
    </source>
</evidence>
<dbReference type="PANTHER" id="PTHR43133">
    <property type="entry name" value="RNA POLYMERASE ECF-TYPE SIGMA FACTO"/>
    <property type="match status" value="1"/>
</dbReference>
<dbReference type="GO" id="GO:0016987">
    <property type="term" value="F:sigma factor activity"/>
    <property type="evidence" value="ECO:0007669"/>
    <property type="project" value="UniProtKB-KW"/>
</dbReference>
<dbReference type="Gene3D" id="1.10.10.10">
    <property type="entry name" value="Winged helix-like DNA-binding domain superfamily/Winged helix DNA-binding domain"/>
    <property type="match status" value="1"/>
</dbReference>
<feature type="domain" description="RNA polymerase sigma factor 70 region 4 type 2" evidence="7">
    <location>
        <begin position="132"/>
        <end position="172"/>
    </location>
</feature>
<evidence type="ECO:0000259" key="7">
    <source>
        <dbReference type="Pfam" id="PF08281"/>
    </source>
</evidence>